<sequence>MSSIIKSFEAIEDKKGRSLSFTTKSDIPSLSLVTVNEMEELSRKRNNCDLRICLHKNMNERLHQMVILHHRGIYRRPQKHIRRDETYQMIKGKMALFIFGTKGEVINAKILDKYDLFICRIRRGLWHVTIPVTPYVIFHEVKSGRFNRRLDSIYPLWAPKGHDRQENRIYYQKLLKRIKKNGNFS</sequence>
<dbReference type="Proteomes" id="UP000034320">
    <property type="component" value="Unassembled WGS sequence"/>
</dbReference>
<accession>A0A0G1CBY8</accession>
<dbReference type="AlphaFoldDB" id="A0A0G1CBY8"/>
<reference evidence="2 3" key="1">
    <citation type="journal article" date="2015" name="Nature">
        <title>rRNA introns, odd ribosomes, and small enigmatic genomes across a large radiation of phyla.</title>
        <authorList>
            <person name="Brown C.T."/>
            <person name="Hug L.A."/>
            <person name="Thomas B.C."/>
            <person name="Sharon I."/>
            <person name="Castelle C.J."/>
            <person name="Singh A."/>
            <person name="Wilkins M.J."/>
            <person name="Williams K.H."/>
            <person name="Banfield J.F."/>
        </authorList>
    </citation>
    <scope>NUCLEOTIDE SEQUENCE [LARGE SCALE GENOMIC DNA]</scope>
</reference>
<evidence type="ECO:0000313" key="3">
    <source>
        <dbReference type="Proteomes" id="UP000034320"/>
    </source>
</evidence>
<dbReference type="InterPro" id="IPR027565">
    <property type="entry name" value="Cupin_WbuC"/>
</dbReference>
<evidence type="ECO:0000313" key="2">
    <source>
        <dbReference type="EMBL" id="KKS47138.1"/>
    </source>
</evidence>
<gene>
    <name evidence="2" type="ORF">UV09_C0008G0004</name>
</gene>
<dbReference type="SUPFAM" id="SSF51182">
    <property type="entry name" value="RmlC-like cupins"/>
    <property type="match status" value="1"/>
</dbReference>
<name>A0A0G1CBY8_9BACT</name>
<comment type="caution">
    <text evidence="2">The sequence shown here is derived from an EMBL/GenBank/DDBJ whole genome shotgun (WGS) entry which is preliminary data.</text>
</comment>
<proteinExistence type="predicted"/>
<evidence type="ECO:0000259" key="1">
    <source>
        <dbReference type="Pfam" id="PF19480"/>
    </source>
</evidence>
<dbReference type="InterPro" id="IPR046058">
    <property type="entry name" value="WbuC_cupin"/>
</dbReference>
<dbReference type="InterPro" id="IPR011051">
    <property type="entry name" value="RmlC_Cupin_sf"/>
</dbReference>
<protein>
    <recommendedName>
        <fullName evidence="1">Cupin fold metalloprotein WbuC cupin domain-containing protein</fullName>
    </recommendedName>
</protein>
<organism evidence="2 3">
    <name type="scientific">Candidatus Gottesmanbacteria bacterium GW2011_GWA2_42_18</name>
    <dbReference type="NCBI Taxonomy" id="1618442"/>
    <lineage>
        <taxon>Bacteria</taxon>
        <taxon>Candidatus Gottesmaniibacteriota</taxon>
    </lineage>
</organism>
<dbReference type="EMBL" id="LCDD01000008">
    <property type="protein sequence ID" value="KKS47138.1"/>
    <property type="molecule type" value="Genomic_DNA"/>
</dbReference>
<feature type="domain" description="Cupin fold metalloprotein WbuC cupin" evidence="1">
    <location>
        <begin position="39"/>
        <end position="109"/>
    </location>
</feature>
<dbReference type="NCBIfam" id="TIGR04366">
    <property type="entry name" value="cupin_WbuC"/>
    <property type="match status" value="1"/>
</dbReference>
<dbReference type="Pfam" id="PF19480">
    <property type="entry name" value="DUF6016"/>
    <property type="match status" value="1"/>
</dbReference>